<evidence type="ECO:0000256" key="1">
    <source>
        <dbReference type="SAM" id="Phobius"/>
    </source>
</evidence>
<feature type="transmembrane region" description="Helical" evidence="1">
    <location>
        <begin position="232"/>
        <end position="252"/>
    </location>
</feature>
<dbReference type="SMR" id="A2F4I7"/>
<dbReference type="InParanoid" id="A2F4I7"/>
<dbReference type="AlphaFoldDB" id="A2F4I7"/>
<dbReference type="KEGG" id="tva:4758015"/>
<proteinExistence type="predicted"/>
<feature type="transmembrane region" description="Helical" evidence="1">
    <location>
        <begin position="38"/>
        <end position="55"/>
    </location>
</feature>
<reference evidence="2" key="2">
    <citation type="journal article" date="2007" name="Science">
        <title>Draft genome sequence of the sexually transmitted pathogen Trichomonas vaginalis.</title>
        <authorList>
            <person name="Carlton J.M."/>
            <person name="Hirt R.P."/>
            <person name="Silva J.C."/>
            <person name="Delcher A.L."/>
            <person name="Schatz M."/>
            <person name="Zhao Q."/>
            <person name="Wortman J.R."/>
            <person name="Bidwell S.L."/>
            <person name="Alsmark U.C.M."/>
            <person name="Besteiro S."/>
            <person name="Sicheritz-Ponten T."/>
            <person name="Noel C.J."/>
            <person name="Dacks J.B."/>
            <person name="Foster P.G."/>
            <person name="Simillion C."/>
            <person name="Van de Peer Y."/>
            <person name="Miranda-Saavedra D."/>
            <person name="Barton G.J."/>
            <person name="Westrop G.D."/>
            <person name="Mueller S."/>
            <person name="Dessi D."/>
            <person name="Fiori P.L."/>
            <person name="Ren Q."/>
            <person name="Paulsen I."/>
            <person name="Zhang H."/>
            <person name="Bastida-Corcuera F.D."/>
            <person name="Simoes-Barbosa A."/>
            <person name="Brown M.T."/>
            <person name="Hayes R.D."/>
            <person name="Mukherjee M."/>
            <person name="Okumura C.Y."/>
            <person name="Schneider R."/>
            <person name="Smith A.J."/>
            <person name="Vanacova S."/>
            <person name="Villalvazo M."/>
            <person name="Haas B.J."/>
            <person name="Pertea M."/>
            <person name="Feldblyum T.V."/>
            <person name="Utterback T.R."/>
            <person name="Shu C.L."/>
            <person name="Osoegawa K."/>
            <person name="de Jong P.J."/>
            <person name="Hrdy I."/>
            <person name="Horvathova L."/>
            <person name="Zubacova Z."/>
            <person name="Dolezal P."/>
            <person name="Malik S.B."/>
            <person name="Logsdon J.M. Jr."/>
            <person name="Henze K."/>
            <person name="Gupta A."/>
            <person name="Wang C.C."/>
            <person name="Dunne R.L."/>
            <person name="Upcroft J.A."/>
            <person name="Upcroft P."/>
            <person name="White O."/>
            <person name="Salzberg S.L."/>
            <person name="Tang P."/>
            <person name="Chiu C.-H."/>
            <person name="Lee Y.-S."/>
            <person name="Embley T.M."/>
            <person name="Coombs G.H."/>
            <person name="Mottram J.C."/>
            <person name="Tachezy J."/>
            <person name="Fraser-Liggett C.M."/>
            <person name="Johnson P.J."/>
        </authorList>
    </citation>
    <scope>NUCLEOTIDE SEQUENCE [LARGE SCALE GENOMIC DNA]</scope>
    <source>
        <strain evidence="2">G3</strain>
    </source>
</reference>
<sequence length="277" mass="32262">MNITNSTLNNETYPLNIYEINEKLTANQKYEFYFNQNFITLIFANLASISARVFYNSNNKTYFAGEFDQKNQTYGFHFGIQTFFLIVESKIDQNLTGHMIDDFNLSKVIVSTVPYQNRTINSGESFFHLPKNRTYINCYGNSYHSPYYILANKTILYQTNSSDMNGIEINYTSTNETFFISKSEIIPIKKIEYKLTYKSLNSTKNMTTISNSTNTSMNNNDKSKNISEKTMGLILIVGFTVFSGIAFIFMYIKQYFDLQNFHYVELDNENNEEQRDS</sequence>
<keyword evidence="1" id="KW-0812">Transmembrane</keyword>
<dbReference type="EMBL" id="DS113610">
    <property type="protein sequence ID" value="EAY00196.1"/>
    <property type="molecule type" value="Genomic_DNA"/>
</dbReference>
<dbReference type="Proteomes" id="UP000001542">
    <property type="component" value="Unassembled WGS sequence"/>
</dbReference>
<protein>
    <submittedName>
        <fullName evidence="2">Uncharacterized protein</fullName>
    </submittedName>
</protein>
<evidence type="ECO:0000313" key="3">
    <source>
        <dbReference type="Proteomes" id="UP000001542"/>
    </source>
</evidence>
<evidence type="ECO:0000313" key="2">
    <source>
        <dbReference type="EMBL" id="EAY00196.1"/>
    </source>
</evidence>
<organism evidence="2 3">
    <name type="scientific">Trichomonas vaginalis (strain ATCC PRA-98 / G3)</name>
    <dbReference type="NCBI Taxonomy" id="412133"/>
    <lineage>
        <taxon>Eukaryota</taxon>
        <taxon>Metamonada</taxon>
        <taxon>Parabasalia</taxon>
        <taxon>Trichomonadida</taxon>
        <taxon>Trichomonadidae</taxon>
        <taxon>Trichomonas</taxon>
    </lineage>
</organism>
<accession>A2F4I7</accession>
<keyword evidence="1" id="KW-0472">Membrane</keyword>
<dbReference type="RefSeq" id="XP_001313125.1">
    <property type="nucleotide sequence ID" value="XM_001313124.1"/>
</dbReference>
<gene>
    <name evidence="2" type="ORF">TVAG_007260</name>
</gene>
<reference evidence="2" key="1">
    <citation type="submission" date="2006-10" db="EMBL/GenBank/DDBJ databases">
        <authorList>
            <person name="Amadeo P."/>
            <person name="Zhao Q."/>
            <person name="Wortman J."/>
            <person name="Fraser-Liggett C."/>
            <person name="Carlton J."/>
        </authorList>
    </citation>
    <scope>NUCLEOTIDE SEQUENCE</scope>
    <source>
        <strain evidence="2">G3</strain>
    </source>
</reference>
<dbReference type="VEuPathDB" id="TrichDB:TVAG_007260"/>
<dbReference type="VEuPathDB" id="TrichDB:TVAGG3_0422140"/>
<keyword evidence="1" id="KW-1133">Transmembrane helix</keyword>
<keyword evidence="3" id="KW-1185">Reference proteome</keyword>
<name>A2F4I7_TRIV3</name>